<dbReference type="PIRSF" id="PIRSF004486">
    <property type="entry name" value="MraW"/>
    <property type="match status" value="1"/>
</dbReference>
<evidence type="ECO:0000256" key="7">
    <source>
        <dbReference type="HAMAP-Rule" id="MF_01007"/>
    </source>
</evidence>
<comment type="catalytic activity">
    <reaction evidence="7">
        <text>cytidine(1402) in 16S rRNA + S-adenosyl-L-methionine = N(4)-methylcytidine(1402) in 16S rRNA + S-adenosyl-L-homocysteine + H(+)</text>
        <dbReference type="Rhea" id="RHEA:42928"/>
        <dbReference type="Rhea" id="RHEA-COMP:10286"/>
        <dbReference type="Rhea" id="RHEA-COMP:10287"/>
        <dbReference type="ChEBI" id="CHEBI:15378"/>
        <dbReference type="ChEBI" id="CHEBI:57856"/>
        <dbReference type="ChEBI" id="CHEBI:59789"/>
        <dbReference type="ChEBI" id="CHEBI:74506"/>
        <dbReference type="ChEBI" id="CHEBI:82748"/>
        <dbReference type="EC" id="2.1.1.199"/>
    </reaction>
</comment>
<comment type="subcellular location">
    <subcellularLocation>
        <location evidence="7">Cytoplasm</location>
    </subcellularLocation>
</comment>
<dbReference type="NCBIfam" id="TIGR00006">
    <property type="entry name" value="16S rRNA (cytosine(1402)-N(4))-methyltransferase RsmH"/>
    <property type="match status" value="1"/>
</dbReference>
<accession>E8ZHS5</accession>
<dbReference type="InterPro" id="IPR029063">
    <property type="entry name" value="SAM-dependent_MTases_sf"/>
</dbReference>
<dbReference type="GO" id="GO:0070475">
    <property type="term" value="P:rRNA base methylation"/>
    <property type="evidence" value="ECO:0007669"/>
    <property type="project" value="UniProtKB-UniRule"/>
</dbReference>
<feature type="binding site" evidence="7">
    <location>
        <position position="71"/>
    </location>
    <ligand>
        <name>S-adenosyl-L-methionine</name>
        <dbReference type="ChEBI" id="CHEBI:59789"/>
    </ligand>
</feature>
<evidence type="ECO:0000256" key="2">
    <source>
        <dbReference type="ARBA" id="ARBA00022490"/>
    </source>
</evidence>
<dbReference type="SUPFAM" id="SSF81799">
    <property type="entry name" value="Putative methyltransferase TM0872, insert domain"/>
    <property type="match status" value="1"/>
</dbReference>
<dbReference type="AlphaFoldDB" id="E8ZHS5"/>
<dbReference type="EC" id="2.1.1.199" evidence="7"/>
<feature type="binding site" evidence="7">
    <location>
        <position position="45"/>
    </location>
    <ligand>
        <name>S-adenosyl-L-methionine</name>
        <dbReference type="ChEBI" id="CHEBI:59789"/>
    </ligand>
</feature>
<dbReference type="Pfam" id="PF01795">
    <property type="entry name" value="Methyltransf_5"/>
    <property type="match status" value="1"/>
</dbReference>
<keyword evidence="2 7" id="KW-0963">Cytoplasm</keyword>
<dbReference type="Proteomes" id="UP000008637">
    <property type="component" value="Chromosome"/>
</dbReference>
<dbReference type="PANTHER" id="PTHR11265:SF0">
    <property type="entry name" value="12S RRNA N4-METHYLCYTIDINE METHYLTRANSFERASE"/>
    <property type="match status" value="1"/>
</dbReference>
<dbReference type="EMBL" id="FR773153">
    <property type="protein sequence ID" value="CBY92696.1"/>
    <property type="molecule type" value="Genomic_DNA"/>
</dbReference>
<dbReference type="OrthoDB" id="9806637at2"/>
<keyword evidence="5 7" id="KW-0808">Transferase</keyword>
<evidence type="ECO:0000256" key="3">
    <source>
        <dbReference type="ARBA" id="ARBA00022552"/>
    </source>
</evidence>
<dbReference type="HOGENOM" id="CLU_038422_2_0_14"/>
<keyword evidence="3 7" id="KW-0698">rRNA processing</keyword>
<evidence type="ECO:0000256" key="1">
    <source>
        <dbReference type="ARBA" id="ARBA00010396"/>
    </source>
</evidence>
<evidence type="ECO:0000256" key="4">
    <source>
        <dbReference type="ARBA" id="ARBA00022603"/>
    </source>
</evidence>
<dbReference type="KEGG" id="mha:HF1_06880"/>
<name>E8ZHS5_MYCHL</name>
<protein>
    <recommendedName>
        <fullName evidence="7">Ribosomal RNA small subunit methyltransferase H</fullName>
        <ecNumber evidence="7">2.1.1.199</ecNumber>
    </recommendedName>
    <alternativeName>
        <fullName evidence="7">16S rRNA m(4)C1402 methyltransferase</fullName>
    </alternativeName>
    <alternativeName>
        <fullName evidence="7">rRNA (cytosine-N(4)-)-methyltransferase RsmH</fullName>
    </alternativeName>
</protein>
<dbReference type="GO" id="GO:0071424">
    <property type="term" value="F:rRNA (cytosine-N4-)-methyltransferase activity"/>
    <property type="evidence" value="ECO:0007669"/>
    <property type="project" value="UniProtKB-UniRule"/>
</dbReference>
<keyword evidence="9" id="KW-1185">Reference proteome</keyword>
<feature type="binding site" evidence="7">
    <location>
        <position position="92"/>
    </location>
    <ligand>
        <name>S-adenosyl-L-methionine</name>
        <dbReference type="ChEBI" id="CHEBI:59789"/>
    </ligand>
</feature>
<dbReference type="InterPro" id="IPR002903">
    <property type="entry name" value="RsmH"/>
</dbReference>
<feature type="binding site" evidence="7">
    <location>
        <position position="99"/>
    </location>
    <ligand>
        <name>S-adenosyl-L-methionine</name>
        <dbReference type="ChEBI" id="CHEBI:59789"/>
    </ligand>
</feature>
<evidence type="ECO:0000256" key="5">
    <source>
        <dbReference type="ARBA" id="ARBA00022679"/>
    </source>
</evidence>
<proteinExistence type="inferred from homology"/>
<feature type="binding site" evidence="7">
    <location>
        <begin position="25"/>
        <end position="27"/>
    </location>
    <ligand>
        <name>S-adenosyl-L-methionine</name>
        <dbReference type="ChEBI" id="CHEBI:59789"/>
    </ligand>
</feature>
<evidence type="ECO:0000313" key="8">
    <source>
        <dbReference type="EMBL" id="CBY92696.1"/>
    </source>
</evidence>
<dbReference type="InterPro" id="IPR023397">
    <property type="entry name" value="SAM-dep_MeTrfase_MraW_recog"/>
</dbReference>
<dbReference type="SUPFAM" id="SSF53335">
    <property type="entry name" value="S-adenosyl-L-methionine-dependent methyltransferases"/>
    <property type="match status" value="1"/>
</dbReference>
<dbReference type="GO" id="GO:0005737">
    <property type="term" value="C:cytoplasm"/>
    <property type="evidence" value="ECO:0007669"/>
    <property type="project" value="UniProtKB-SubCell"/>
</dbReference>
<gene>
    <name evidence="7 8" type="primary">rsmH</name>
    <name evidence="8" type="ordered locus">HF1_06880</name>
</gene>
<dbReference type="HAMAP" id="MF_01007">
    <property type="entry name" value="16SrRNA_methyltr_H"/>
    <property type="match status" value="1"/>
</dbReference>
<organism evidence="8 9">
    <name type="scientific">Mycoplasma haemofelis (strain Langford 1)</name>
    <name type="common">Haemobartonella felis</name>
    <dbReference type="NCBI Taxonomy" id="941640"/>
    <lineage>
        <taxon>Bacteria</taxon>
        <taxon>Bacillati</taxon>
        <taxon>Mycoplasmatota</taxon>
        <taxon>Mollicutes</taxon>
        <taxon>Mycoplasmataceae</taxon>
        <taxon>Mycoplasma</taxon>
    </lineage>
</organism>
<reference evidence="8 9" key="1">
    <citation type="journal article" date="2011" name="J. Bacteriol.">
        <title>Complete genome sequence of Mycoplasma haemofelis, a hemotropic mycoplasma.</title>
        <authorList>
            <person name="Barker E.N."/>
            <person name="Helps C.R."/>
            <person name="Peters I.R."/>
            <person name="Darby A.C."/>
            <person name="Radford A.D."/>
            <person name="Tasker S."/>
        </authorList>
    </citation>
    <scope>NUCLEOTIDE SEQUENCE [LARGE SCALE GENOMIC DNA]</scope>
    <source>
        <strain evidence="8 9">Langford 1</strain>
    </source>
</reference>
<keyword evidence="6 7" id="KW-0949">S-adenosyl-L-methionine</keyword>
<dbReference type="Gene3D" id="1.10.150.170">
    <property type="entry name" value="Putative methyltransferase TM0872, insert domain"/>
    <property type="match status" value="1"/>
</dbReference>
<comment type="function">
    <text evidence="7">Specifically methylates the N4 position of cytidine in position 1402 (C1402) of 16S rRNA.</text>
</comment>
<keyword evidence="4 7" id="KW-0489">Methyltransferase</keyword>
<sequence length="301" mass="34706">MSDEVVSYLLGSKDGLYLDCTFGAGGHSRQLLSKISSQSKLIGLDIDSVAVEMGKKLEQEDDRFSMVRLNFARLSDYQKENNLPKARGIIFDLGTSMMQLRDPSRGFSYLEDAHLDMRMDQTSKTTAADILNYGSRMQLKDIFRKYGDIHNSDRLINLISDHRKKYSCIETTLEFRDLIEEAHKKLDPVRLRKEISRTFQAIRIAVNDEIKSFEMAMNSLHEVLEVGGVACIITFHSGEEDVLKTWKSKYCDHIEIRDYSKNMVNKFRFVSNGYIVPTEKEIAENRSSRSSKLWVFQKVRD</sequence>
<dbReference type="Gene3D" id="3.40.50.150">
    <property type="entry name" value="Vaccinia Virus protein VP39"/>
    <property type="match status" value="1"/>
</dbReference>
<evidence type="ECO:0000256" key="6">
    <source>
        <dbReference type="ARBA" id="ARBA00022691"/>
    </source>
</evidence>
<evidence type="ECO:0000313" key="9">
    <source>
        <dbReference type="Proteomes" id="UP000008637"/>
    </source>
</evidence>
<comment type="similarity">
    <text evidence="1 7">Belongs to the methyltransferase superfamily. RsmH family.</text>
</comment>
<dbReference type="PANTHER" id="PTHR11265">
    <property type="entry name" value="S-ADENOSYL-METHYLTRANSFERASE MRAW"/>
    <property type="match status" value="1"/>
</dbReference>